<dbReference type="PANTHER" id="PTHR34676:SF17">
    <property type="entry name" value="OS06G0684500 PROTEIN"/>
    <property type="match status" value="1"/>
</dbReference>
<gene>
    <name evidence="2" type="ORF">Tco_0653795</name>
</gene>
<proteinExistence type="predicted"/>
<feature type="domain" description="Retrovirus-related Pol polyprotein from transposon TNT 1-94-like beta-barrel" evidence="1">
    <location>
        <begin position="262"/>
        <end position="303"/>
    </location>
</feature>
<dbReference type="EMBL" id="BQNB010009119">
    <property type="protein sequence ID" value="GJS59011.1"/>
    <property type="molecule type" value="Genomic_DNA"/>
</dbReference>
<comment type="caution">
    <text evidence="2">The sequence shown here is derived from an EMBL/GenBank/DDBJ whole genome shotgun (WGS) entry which is preliminary data.</text>
</comment>
<name>A0ABQ4X2C4_9ASTR</name>
<evidence type="ECO:0000313" key="2">
    <source>
        <dbReference type="EMBL" id="GJS59011.1"/>
    </source>
</evidence>
<keyword evidence="3" id="KW-1185">Reference proteome</keyword>
<accession>A0ABQ4X2C4</accession>
<dbReference type="InterPro" id="IPR054722">
    <property type="entry name" value="PolX-like_BBD"/>
</dbReference>
<reference evidence="2" key="2">
    <citation type="submission" date="2022-01" db="EMBL/GenBank/DDBJ databases">
        <authorList>
            <person name="Yamashiro T."/>
            <person name="Shiraishi A."/>
            <person name="Satake H."/>
            <person name="Nakayama K."/>
        </authorList>
    </citation>
    <scope>NUCLEOTIDE SEQUENCE</scope>
</reference>
<reference evidence="2" key="1">
    <citation type="journal article" date="2022" name="Int. J. Mol. Sci.">
        <title>Draft Genome of Tanacetum Coccineum: Genomic Comparison of Closely Related Tanacetum-Family Plants.</title>
        <authorList>
            <person name="Yamashiro T."/>
            <person name="Shiraishi A."/>
            <person name="Nakayama K."/>
            <person name="Satake H."/>
        </authorList>
    </citation>
    <scope>NUCLEOTIDE SEQUENCE</scope>
</reference>
<sequence length="361" mass="40574">MEYLKTKMEVEIPYELLKNDQNTKHGINNKAKMTLYNALPHKEYERVLMCKSAKEFWHALIITHKGNSQVKDCNIYLLIQQYENFSISREETIDSGFTRFNAIVESQANDLATLSLDELIGNLKVYKMILENDGKGKGQVITLKAKDTRDSFEREIDSDAKIDSDAEIDSVTRVINLEEAAVMVSGIKMVEAQDKSTSAIITGKKFTSLVSVQSPRKTRLLSEELGAMAKTKNKPQKDATCLMAIESQEVFLKCDLLPDDLIVDSGCTKHMTRNRRLYTSYKAYDGGHVVFGSNLKGKVIGGGYSQTSKAYIVLNKEPMRIKESLNVTFDKSLPEPQSCSLVEDERINEPIVQDFNGSLSV</sequence>
<dbReference type="Pfam" id="PF22936">
    <property type="entry name" value="Pol_BBD"/>
    <property type="match status" value="1"/>
</dbReference>
<dbReference type="PANTHER" id="PTHR34676">
    <property type="entry name" value="DUF4219 DOMAIN-CONTAINING PROTEIN-RELATED"/>
    <property type="match status" value="1"/>
</dbReference>
<protein>
    <recommendedName>
        <fullName evidence="1">Retrovirus-related Pol polyprotein from transposon TNT 1-94-like beta-barrel domain-containing protein</fullName>
    </recommendedName>
</protein>
<feature type="non-terminal residue" evidence="2">
    <location>
        <position position="361"/>
    </location>
</feature>
<evidence type="ECO:0000259" key="1">
    <source>
        <dbReference type="Pfam" id="PF22936"/>
    </source>
</evidence>
<dbReference type="Proteomes" id="UP001151760">
    <property type="component" value="Unassembled WGS sequence"/>
</dbReference>
<dbReference type="Pfam" id="PF14223">
    <property type="entry name" value="Retrotran_gag_2"/>
    <property type="match status" value="1"/>
</dbReference>
<evidence type="ECO:0000313" key="3">
    <source>
        <dbReference type="Proteomes" id="UP001151760"/>
    </source>
</evidence>
<organism evidence="2 3">
    <name type="scientific">Tanacetum coccineum</name>
    <dbReference type="NCBI Taxonomy" id="301880"/>
    <lineage>
        <taxon>Eukaryota</taxon>
        <taxon>Viridiplantae</taxon>
        <taxon>Streptophyta</taxon>
        <taxon>Embryophyta</taxon>
        <taxon>Tracheophyta</taxon>
        <taxon>Spermatophyta</taxon>
        <taxon>Magnoliopsida</taxon>
        <taxon>eudicotyledons</taxon>
        <taxon>Gunneridae</taxon>
        <taxon>Pentapetalae</taxon>
        <taxon>asterids</taxon>
        <taxon>campanulids</taxon>
        <taxon>Asterales</taxon>
        <taxon>Asteraceae</taxon>
        <taxon>Asteroideae</taxon>
        <taxon>Anthemideae</taxon>
        <taxon>Anthemidinae</taxon>
        <taxon>Tanacetum</taxon>
    </lineage>
</organism>